<gene>
    <name evidence="5" type="ORF">Vbra_14604</name>
</gene>
<evidence type="ECO:0000259" key="4">
    <source>
        <dbReference type="PROSITE" id="PS50014"/>
    </source>
</evidence>
<protein>
    <recommendedName>
        <fullName evidence="4">Bromo domain-containing protein</fullName>
    </recommendedName>
</protein>
<keyword evidence="1 2" id="KW-0103">Bromodomain</keyword>
<dbReference type="AlphaFoldDB" id="A0A0G4F7Z7"/>
<accession>A0A0G4F7Z7</accession>
<dbReference type="SMART" id="SM00297">
    <property type="entry name" value="BROMO"/>
    <property type="match status" value="1"/>
</dbReference>
<dbReference type="EMBL" id="CDMY01000385">
    <property type="protein sequence ID" value="CEM08372.1"/>
    <property type="molecule type" value="Genomic_DNA"/>
</dbReference>
<dbReference type="Pfam" id="PF00439">
    <property type="entry name" value="Bromodomain"/>
    <property type="match status" value="1"/>
</dbReference>
<name>A0A0G4F7Z7_VITBC</name>
<feature type="region of interest" description="Disordered" evidence="3">
    <location>
        <begin position="385"/>
        <end position="406"/>
    </location>
</feature>
<reference evidence="5 6" key="1">
    <citation type="submission" date="2014-11" db="EMBL/GenBank/DDBJ databases">
        <authorList>
            <person name="Zhu J."/>
            <person name="Qi W."/>
            <person name="Song R."/>
        </authorList>
    </citation>
    <scope>NUCLEOTIDE SEQUENCE [LARGE SCALE GENOMIC DNA]</scope>
</reference>
<evidence type="ECO:0000256" key="2">
    <source>
        <dbReference type="PROSITE-ProRule" id="PRU00035"/>
    </source>
</evidence>
<dbReference type="OrthoDB" id="422637at2759"/>
<dbReference type="SUPFAM" id="SSF47370">
    <property type="entry name" value="Bromodomain"/>
    <property type="match status" value="1"/>
</dbReference>
<proteinExistence type="predicted"/>
<dbReference type="PRINTS" id="PR00503">
    <property type="entry name" value="BROMODOMAIN"/>
</dbReference>
<dbReference type="VEuPathDB" id="CryptoDB:Vbra_14604"/>
<dbReference type="InParanoid" id="A0A0G4F7Z7"/>
<dbReference type="InterPro" id="IPR001487">
    <property type="entry name" value="Bromodomain"/>
</dbReference>
<dbReference type="Gene3D" id="1.20.920.10">
    <property type="entry name" value="Bromodomain-like"/>
    <property type="match status" value="1"/>
</dbReference>
<evidence type="ECO:0000313" key="6">
    <source>
        <dbReference type="Proteomes" id="UP000041254"/>
    </source>
</evidence>
<dbReference type="Proteomes" id="UP000041254">
    <property type="component" value="Unassembled WGS sequence"/>
</dbReference>
<dbReference type="PANTHER" id="PTHR22881:SF27">
    <property type="entry name" value="BROMODOMAIN CONTAINING 7_9"/>
    <property type="match status" value="1"/>
</dbReference>
<feature type="compositionally biased region" description="Basic and acidic residues" evidence="3">
    <location>
        <begin position="208"/>
        <end position="230"/>
    </location>
</feature>
<organism evidence="5 6">
    <name type="scientific">Vitrella brassicaformis (strain CCMP3155)</name>
    <dbReference type="NCBI Taxonomy" id="1169540"/>
    <lineage>
        <taxon>Eukaryota</taxon>
        <taxon>Sar</taxon>
        <taxon>Alveolata</taxon>
        <taxon>Colpodellida</taxon>
        <taxon>Vitrellaceae</taxon>
        <taxon>Vitrella</taxon>
    </lineage>
</organism>
<dbReference type="STRING" id="1169540.A0A0G4F7Z7"/>
<dbReference type="CDD" id="cd04369">
    <property type="entry name" value="Bromodomain"/>
    <property type="match status" value="1"/>
</dbReference>
<dbReference type="InterPro" id="IPR036427">
    <property type="entry name" value="Bromodomain-like_sf"/>
</dbReference>
<evidence type="ECO:0000256" key="1">
    <source>
        <dbReference type="ARBA" id="ARBA00023117"/>
    </source>
</evidence>
<evidence type="ECO:0000313" key="5">
    <source>
        <dbReference type="EMBL" id="CEM08372.1"/>
    </source>
</evidence>
<dbReference type="InterPro" id="IPR051831">
    <property type="entry name" value="Bromodomain_contain_prot"/>
</dbReference>
<feature type="region of interest" description="Disordered" evidence="3">
    <location>
        <begin position="1"/>
        <end position="58"/>
    </location>
</feature>
<feature type="domain" description="Bromo" evidence="4">
    <location>
        <begin position="83"/>
        <end position="153"/>
    </location>
</feature>
<feature type="compositionally biased region" description="Acidic residues" evidence="3">
    <location>
        <begin position="10"/>
        <end position="20"/>
    </location>
</feature>
<feature type="compositionally biased region" description="Basic residues" evidence="3">
    <location>
        <begin position="40"/>
        <end position="52"/>
    </location>
</feature>
<feature type="region of interest" description="Disordered" evidence="3">
    <location>
        <begin position="576"/>
        <end position="596"/>
    </location>
</feature>
<feature type="region of interest" description="Disordered" evidence="3">
    <location>
        <begin position="177"/>
        <end position="235"/>
    </location>
</feature>
<evidence type="ECO:0000256" key="3">
    <source>
        <dbReference type="SAM" id="MobiDB-lite"/>
    </source>
</evidence>
<dbReference type="PANTHER" id="PTHR22881">
    <property type="entry name" value="BROMODOMAIN CONTAINING PROTEIN"/>
    <property type="match status" value="1"/>
</dbReference>
<dbReference type="PROSITE" id="PS50014">
    <property type="entry name" value="BROMODOMAIN_2"/>
    <property type="match status" value="1"/>
</dbReference>
<sequence length="685" mass="75916">MQWASSLDYDNGDDEQDADENESRVSSRRGGAKSRGGGKSVRRATGRGRGRGGRRDGSLAGITYKKKIYTFRELLLDLITKLEKRDKDQWFHYSVDAKKYPHYYTTIRNPMDFQTMRRKVDRADYQELSWFENDVNLIITNAKLFNLPHTTPYKAAEVVEAHFKRVIETARGRWNDAKKEGRTFEPHIPTPEELSAIADRPPVPPDGAEAHLPHSPDDRRGVSSKGKDGRGVGVRRKRQAAMEAQAMMGVHLGGGPGVKKRGPKGDHLVAFPAISKKALAGRHHPRVDPMEWIVAEETGAASWRRNTLEAAGERDFKHYIGVDGIAPGGLTHRKEHEILAAVNKMMSCDPMGRDTPAAGEGLGGENTYLHMCHVPSLHLGKPVLSHAPDDRAAASGSPPTHPQWAETKTYRESVKAFFDGPRVVGPIRKLMEEIMDRDPEPRTLVSPLINTRFFACDTEDQMPFVRAAWDRDQQYPSLLGLGDNPHDKINEMKHLDGHMDTSALKAIVNKYEAEYRPPRPPPIMTGRPQPAPHPHCHPHGYPHPHPHHPHAHFQMRHHPGYGAPRMGPAVQVGTSTPVGRGQKRDHGRAQQHFQPPRAPTHYPAHVPAQPPAAAAVPFSTLPYGAGQYGHHSYPAAPRPPTMAAHPGGMHPFGSWPQQGVTTRPGTRPPPFPPVQTGSHAHAPRG</sequence>
<feature type="region of interest" description="Disordered" evidence="3">
    <location>
        <begin position="632"/>
        <end position="685"/>
    </location>
</feature>
<keyword evidence="6" id="KW-1185">Reference proteome</keyword>